<comment type="function">
    <text evidence="12">Fluoride-specific ion channel. Important for reducing fluoride concentration in the cell, thus reducing its toxicity.</text>
</comment>
<evidence type="ECO:0000256" key="7">
    <source>
        <dbReference type="ARBA" id="ARBA00023065"/>
    </source>
</evidence>
<feature type="transmembrane region" description="Helical" evidence="12">
    <location>
        <begin position="50"/>
        <end position="73"/>
    </location>
</feature>
<dbReference type="OrthoDB" id="9806299at2"/>
<dbReference type="GO" id="GO:0005886">
    <property type="term" value="C:plasma membrane"/>
    <property type="evidence" value="ECO:0007669"/>
    <property type="project" value="UniProtKB-SubCell"/>
</dbReference>
<protein>
    <recommendedName>
        <fullName evidence="12">Fluoride-specific ion channel FluC</fullName>
    </recommendedName>
</protein>
<evidence type="ECO:0000256" key="5">
    <source>
        <dbReference type="ARBA" id="ARBA00022989"/>
    </source>
</evidence>
<evidence type="ECO:0000256" key="8">
    <source>
        <dbReference type="ARBA" id="ARBA00023136"/>
    </source>
</evidence>
<keyword evidence="2 12" id="KW-1003">Cell membrane</keyword>
<feature type="binding site" evidence="12">
    <location>
        <position position="92"/>
    </location>
    <ligand>
        <name>Na(+)</name>
        <dbReference type="ChEBI" id="CHEBI:29101"/>
        <note>structural</note>
    </ligand>
</feature>
<dbReference type="PANTHER" id="PTHR28259:SF1">
    <property type="entry name" value="FLUORIDE EXPORT PROTEIN 1-RELATED"/>
    <property type="match status" value="1"/>
</dbReference>
<comment type="similarity">
    <text evidence="10 12">Belongs to the fluoride channel Fluc/FEX (TC 1.A.43) family.</text>
</comment>
<accession>A0A3A1Y0P1</accession>
<dbReference type="InterPro" id="IPR003691">
    <property type="entry name" value="FluC"/>
</dbReference>
<gene>
    <name evidence="12" type="primary">fluC</name>
    <name evidence="12" type="synonym">crcB</name>
    <name evidence="13" type="ORF">CJP74_06015</name>
</gene>
<feature type="binding site" evidence="12">
    <location>
        <position position="95"/>
    </location>
    <ligand>
        <name>Na(+)</name>
        <dbReference type="ChEBI" id="CHEBI:29101"/>
        <note>structural</note>
    </ligand>
</feature>
<comment type="subcellular location">
    <subcellularLocation>
        <location evidence="1 12">Cell membrane</location>
        <topology evidence="1 12">Multi-pass membrane protein</topology>
    </subcellularLocation>
</comment>
<feature type="transmembrane region" description="Helical" evidence="12">
    <location>
        <begin position="85"/>
        <end position="101"/>
    </location>
</feature>
<keyword evidence="5 12" id="KW-1133">Transmembrane helix</keyword>
<dbReference type="Proteomes" id="UP000266258">
    <property type="component" value="Unassembled WGS sequence"/>
</dbReference>
<dbReference type="HAMAP" id="MF_00454">
    <property type="entry name" value="FluC"/>
    <property type="match status" value="1"/>
</dbReference>
<reference evidence="13 14" key="1">
    <citation type="submission" date="2017-08" db="EMBL/GenBank/DDBJ databases">
        <title>Reclassification of Bisgaard taxon 37 and 44.</title>
        <authorList>
            <person name="Christensen H."/>
        </authorList>
    </citation>
    <scope>NUCLEOTIDE SEQUENCE [LARGE SCALE GENOMIC DNA]</scope>
    <source>
        <strain evidence="13 14">B96_4</strain>
    </source>
</reference>
<evidence type="ECO:0000313" key="14">
    <source>
        <dbReference type="Proteomes" id="UP000266258"/>
    </source>
</evidence>
<feature type="transmembrane region" description="Helical" evidence="12">
    <location>
        <begin position="21"/>
        <end position="44"/>
    </location>
</feature>
<keyword evidence="8 12" id="KW-0472">Membrane</keyword>
<comment type="catalytic activity">
    <reaction evidence="11">
        <text>fluoride(in) = fluoride(out)</text>
        <dbReference type="Rhea" id="RHEA:76159"/>
        <dbReference type="ChEBI" id="CHEBI:17051"/>
    </reaction>
    <physiologicalReaction direction="left-to-right" evidence="11">
        <dbReference type="Rhea" id="RHEA:76160"/>
    </physiologicalReaction>
</comment>
<evidence type="ECO:0000256" key="11">
    <source>
        <dbReference type="ARBA" id="ARBA00035585"/>
    </source>
</evidence>
<keyword evidence="14" id="KW-1185">Reference proteome</keyword>
<evidence type="ECO:0000256" key="9">
    <source>
        <dbReference type="ARBA" id="ARBA00023303"/>
    </source>
</evidence>
<name>A0A3A1Y0P1_9GAMM</name>
<evidence type="ECO:0000256" key="6">
    <source>
        <dbReference type="ARBA" id="ARBA00023053"/>
    </source>
</evidence>
<evidence type="ECO:0000256" key="12">
    <source>
        <dbReference type="HAMAP-Rule" id="MF_00454"/>
    </source>
</evidence>
<keyword evidence="6 12" id="KW-0915">Sodium</keyword>
<proteinExistence type="inferred from homology"/>
<evidence type="ECO:0000256" key="10">
    <source>
        <dbReference type="ARBA" id="ARBA00035120"/>
    </source>
</evidence>
<dbReference type="GO" id="GO:0140114">
    <property type="term" value="P:cellular detoxification of fluoride"/>
    <property type="evidence" value="ECO:0007669"/>
    <property type="project" value="UniProtKB-UniRule"/>
</dbReference>
<evidence type="ECO:0000256" key="4">
    <source>
        <dbReference type="ARBA" id="ARBA00022692"/>
    </source>
</evidence>
<feature type="transmembrane region" description="Helical" evidence="12">
    <location>
        <begin position="113"/>
        <end position="138"/>
    </location>
</feature>
<keyword evidence="4 12" id="KW-0812">Transmembrane</keyword>
<dbReference type="GO" id="GO:0046872">
    <property type="term" value="F:metal ion binding"/>
    <property type="evidence" value="ECO:0007669"/>
    <property type="project" value="UniProtKB-KW"/>
</dbReference>
<keyword evidence="9 12" id="KW-0407">Ion channel</keyword>
<dbReference type="EMBL" id="NRJH01000051">
    <property type="protein sequence ID" value="RIY31912.1"/>
    <property type="molecule type" value="Genomic_DNA"/>
</dbReference>
<evidence type="ECO:0000256" key="3">
    <source>
        <dbReference type="ARBA" id="ARBA00022519"/>
    </source>
</evidence>
<comment type="caution">
    <text evidence="13">The sequence shown here is derived from an EMBL/GenBank/DDBJ whole genome shotgun (WGS) entry which is preliminary data.</text>
</comment>
<keyword evidence="3" id="KW-0997">Cell inner membrane</keyword>
<keyword evidence="7 12" id="KW-0406">Ion transport</keyword>
<comment type="activity regulation">
    <text evidence="12">Na(+) is not transported, but it plays an essential structural role and its presence is essential for fluoride channel function.</text>
</comment>
<sequence length="143" mass="15480">MPRLPLSNYVKNLLRLQVDAKILLSIALGAVLGAWARAYLSLWLNPSLAFINLGTLVANVVGCFIIGLMVCAVKDLQISARVQQLIVTGFLGSLTTFSSYSSEVVQRFYQGAWGQALGIALIHLLLGFLSTGVAIALWRLFKG</sequence>
<evidence type="ECO:0000256" key="1">
    <source>
        <dbReference type="ARBA" id="ARBA00004651"/>
    </source>
</evidence>
<dbReference type="AlphaFoldDB" id="A0A3A1Y0P1"/>
<keyword evidence="12" id="KW-0479">Metal-binding</keyword>
<dbReference type="PANTHER" id="PTHR28259">
    <property type="entry name" value="FLUORIDE EXPORT PROTEIN 1-RELATED"/>
    <property type="match status" value="1"/>
</dbReference>
<dbReference type="Pfam" id="PF02537">
    <property type="entry name" value="CRCB"/>
    <property type="match status" value="1"/>
</dbReference>
<evidence type="ECO:0000256" key="2">
    <source>
        <dbReference type="ARBA" id="ARBA00022475"/>
    </source>
</evidence>
<organism evidence="13 14">
    <name type="scientific">Psittacicella melopsittaci</name>
    <dbReference type="NCBI Taxonomy" id="2028576"/>
    <lineage>
        <taxon>Bacteria</taxon>
        <taxon>Pseudomonadati</taxon>
        <taxon>Pseudomonadota</taxon>
        <taxon>Gammaproteobacteria</taxon>
        <taxon>Pasteurellales</taxon>
        <taxon>Psittacicellaceae</taxon>
        <taxon>Psittacicella</taxon>
    </lineage>
</organism>
<keyword evidence="12" id="KW-0813">Transport</keyword>
<dbReference type="GO" id="GO:0062054">
    <property type="term" value="F:fluoride channel activity"/>
    <property type="evidence" value="ECO:0007669"/>
    <property type="project" value="UniProtKB-UniRule"/>
</dbReference>
<dbReference type="NCBIfam" id="TIGR00494">
    <property type="entry name" value="crcB"/>
    <property type="match status" value="1"/>
</dbReference>
<evidence type="ECO:0000313" key="13">
    <source>
        <dbReference type="EMBL" id="RIY31912.1"/>
    </source>
</evidence>